<evidence type="ECO:0000256" key="2">
    <source>
        <dbReference type="ARBA" id="ARBA00022448"/>
    </source>
</evidence>
<evidence type="ECO:0000256" key="6">
    <source>
        <dbReference type="ARBA" id="ARBA00023136"/>
    </source>
</evidence>
<dbReference type="Pfam" id="PF00209">
    <property type="entry name" value="SNF"/>
    <property type="match status" value="1"/>
</dbReference>
<keyword evidence="3 7" id="KW-0812">Transmembrane</keyword>
<keyword evidence="5 7" id="KW-1133">Transmembrane helix</keyword>
<evidence type="ECO:0000256" key="5">
    <source>
        <dbReference type="ARBA" id="ARBA00022989"/>
    </source>
</evidence>
<keyword evidence="4" id="KW-0769">Symport</keyword>
<feature type="transmembrane region" description="Helical" evidence="7">
    <location>
        <begin position="65"/>
        <end position="91"/>
    </location>
</feature>
<sequence>MIRKNVSAGAHGIRDAIHEMVGFKVSTVWPLIWKYVSPLVTAILFIFCIVMYAPLKYPDGRDFPMWAEIVGFGLSLCSILSIPGYALYYLLCKRNALSFNQRLHKGLHPPKNLRPSTQPYTVEEELEFIDKGSKEVINNNDK</sequence>
<accession>A0A7E4UV29</accession>
<reference evidence="9" key="2">
    <citation type="submission" date="2020-10" db="UniProtKB">
        <authorList>
            <consortium name="WormBaseParasite"/>
        </authorList>
    </citation>
    <scope>IDENTIFICATION</scope>
</reference>
<organism evidence="8 9">
    <name type="scientific">Panagrellus redivivus</name>
    <name type="common">Microworm</name>
    <dbReference type="NCBI Taxonomy" id="6233"/>
    <lineage>
        <taxon>Eukaryota</taxon>
        <taxon>Metazoa</taxon>
        <taxon>Ecdysozoa</taxon>
        <taxon>Nematoda</taxon>
        <taxon>Chromadorea</taxon>
        <taxon>Rhabditida</taxon>
        <taxon>Tylenchina</taxon>
        <taxon>Panagrolaimomorpha</taxon>
        <taxon>Panagrolaimoidea</taxon>
        <taxon>Panagrolaimidae</taxon>
        <taxon>Panagrellus</taxon>
    </lineage>
</organism>
<dbReference type="PANTHER" id="PTHR11616:SF20">
    <property type="entry name" value="SODIUM- AND CHLORIDE-DEPENDENT BETAINE TRANSPORTER"/>
    <property type="match status" value="1"/>
</dbReference>
<comment type="subcellular location">
    <subcellularLocation>
        <location evidence="1">Membrane</location>
        <topology evidence="1">Multi-pass membrane protein</topology>
    </subcellularLocation>
</comment>
<reference evidence="8" key="1">
    <citation type="journal article" date="2013" name="Genetics">
        <title>The draft genome and transcriptome of Panagrellus redivivus are shaped by the harsh demands of a free-living lifestyle.</title>
        <authorList>
            <person name="Srinivasan J."/>
            <person name="Dillman A.R."/>
            <person name="Macchietto M.G."/>
            <person name="Heikkinen L."/>
            <person name="Lakso M."/>
            <person name="Fracchia K.M."/>
            <person name="Antoshechkin I."/>
            <person name="Mortazavi A."/>
            <person name="Wong G."/>
            <person name="Sternberg P.W."/>
        </authorList>
    </citation>
    <scope>NUCLEOTIDE SEQUENCE [LARGE SCALE GENOMIC DNA]</scope>
    <source>
        <strain evidence="8">MT8872</strain>
    </source>
</reference>
<evidence type="ECO:0000256" key="4">
    <source>
        <dbReference type="ARBA" id="ARBA00022847"/>
    </source>
</evidence>
<dbReference type="WBParaSite" id="Pan_g13082.t1">
    <property type="protein sequence ID" value="Pan_g13082.t1"/>
    <property type="gene ID" value="Pan_g13082"/>
</dbReference>
<keyword evidence="6 7" id="KW-0472">Membrane</keyword>
<evidence type="ECO:0000256" key="3">
    <source>
        <dbReference type="ARBA" id="ARBA00022692"/>
    </source>
</evidence>
<dbReference type="PANTHER" id="PTHR11616">
    <property type="entry name" value="SODIUM/CHLORIDE DEPENDENT TRANSPORTER"/>
    <property type="match status" value="1"/>
</dbReference>
<protein>
    <submittedName>
        <fullName evidence="9">Amino acid permease</fullName>
    </submittedName>
</protein>
<evidence type="ECO:0000256" key="7">
    <source>
        <dbReference type="SAM" id="Phobius"/>
    </source>
</evidence>
<dbReference type="PROSITE" id="PS50267">
    <property type="entry name" value="NA_NEUROTRAN_SYMP_3"/>
    <property type="match status" value="1"/>
</dbReference>
<dbReference type="InterPro" id="IPR037272">
    <property type="entry name" value="SNS_sf"/>
</dbReference>
<evidence type="ECO:0000313" key="9">
    <source>
        <dbReference type="WBParaSite" id="Pan_g13082.t1"/>
    </source>
</evidence>
<dbReference type="SUPFAM" id="SSF161070">
    <property type="entry name" value="SNF-like"/>
    <property type="match status" value="1"/>
</dbReference>
<proteinExistence type="predicted"/>
<name>A0A7E4UV29_PANRE</name>
<dbReference type="GO" id="GO:0005332">
    <property type="term" value="F:gamma-aminobutyric acid:sodium:chloride symporter activity"/>
    <property type="evidence" value="ECO:0007669"/>
    <property type="project" value="TreeGrafter"/>
</dbReference>
<dbReference type="InterPro" id="IPR000175">
    <property type="entry name" value="Na/ntran_symport"/>
</dbReference>
<evidence type="ECO:0000313" key="8">
    <source>
        <dbReference type="Proteomes" id="UP000492821"/>
    </source>
</evidence>
<keyword evidence="8" id="KW-1185">Reference proteome</keyword>
<dbReference type="GO" id="GO:0005886">
    <property type="term" value="C:plasma membrane"/>
    <property type="evidence" value="ECO:0007669"/>
    <property type="project" value="TreeGrafter"/>
</dbReference>
<feature type="transmembrane region" description="Helical" evidence="7">
    <location>
        <begin position="32"/>
        <end position="53"/>
    </location>
</feature>
<keyword evidence="2" id="KW-0813">Transport</keyword>
<dbReference type="Proteomes" id="UP000492821">
    <property type="component" value="Unassembled WGS sequence"/>
</dbReference>
<dbReference type="AlphaFoldDB" id="A0A7E4UV29"/>
<evidence type="ECO:0000256" key="1">
    <source>
        <dbReference type="ARBA" id="ARBA00004141"/>
    </source>
</evidence>
<dbReference type="GO" id="GO:0043005">
    <property type="term" value="C:neuron projection"/>
    <property type="evidence" value="ECO:0007669"/>
    <property type="project" value="TreeGrafter"/>
</dbReference>